<proteinExistence type="predicted"/>
<keyword evidence="3" id="KW-1185">Reference proteome</keyword>
<dbReference type="Pfam" id="PF04738">
    <property type="entry name" value="Lant_dehydr_N"/>
    <property type="match status" value="1"/>
</dbReference>
<reference evidence="2 3" key="1">
    <citation type="submission" date="2016-09" db="EMBL/GenBank/DDBJ databases">
        <title>Complete genome sequencing of Streptomyces lydicus 103 and metabolic pathways analysis of antibiotic biosynthesis.</title>
        <authorList>
            <person name="Jia N."/>
            <person name="Ding M.-Z."/>
            <person name="Gao F."/>
            <person name="Yuan Y.-J."/>
        </authorList>
    </citation>
    <scope>NUCLEOTIDE SEQUENCE [LARGE SCALE GENOMIC DNA]</scope>
    <source>
        <strain evidence="2 3">103</strain>
    </source>
</reference>
<dbReference type="KEGG" id="slc:SL103_17405"/>
<evidence type="ECO:0000259" key="1">
    <source>
        <dbReference type="Pfam" id="PF04738"/>
    </source>
</evidence>
<dbReference type="AlphaFoldDB" id="A0A1D7VM01"/>
<accession>A0A1D7VM01</accession>
<dbReference type="EMBL" id="CP017157">
    <property type="protein sequence ID" value="AOP47786.1"/>
    <property type="molecule type" value="Genomic_DNA"/>
</dbReference>
<dbReference type="RefSeq" id="WP_069569930.1">
    <property type="nucleotide sequence ID" value="NZ_CP017157.1"/>
</dbReference>
<organism evidence="2 3">
    <name type="scientific">Streptomyces lydicus</name>
    <dbReference type="NCBI Taxonomy" id="47763"/>
    <lineage>
        <taxon>Bacteria</taxon>
        <taxon>Bacillati</taxon>
        <taxon>Actinomycetota</taxon>
        <taxon>Actinomycetes</taxon>
        <taxon>Kitasatosporales</taxon>
        <taxon>Streptomycetaceae</taxon>
        <taxon>Streptomyces</taxon>
    </lineage>
</organism>
<gene>
    <name evidence="2" type="ORF">SL103_17405</name>
</gene>
<evidence type="ECO:0000313" key="3">
    <source>
        <dbReference type="Proteomes" id="UP000094094"/>
    </source>
</evidence>
<feature type="domain" description="Lantibiotic dehydratase N-terminal" evidence="1">
    <location>
        <begin position="141"/>
        <end position="794"/>
    </location>
</feature>
<dbReference type="InterPro" id="IPR006827">
    <property type="entry name" value="Lant_deHydtase_N"/>
</dbReference>
<protein>
    <submittedName>
        <fullName evidence="2">Lanthionine biosynthesis protein</fullName>
    </submittedName>
</protein>
<name>A0A1D7VM01_9ACTN</name>
<dbReference type="Proteomes" id="UP000094094">
    <property type="component" value="Chromosome"/>
</dbReference>
<sequence>MTEDFATPDTFGVRIGGLPAPTLDDMRSPELWRQAESVRERERQLDGRASALSDMLYEEIGRAGSGKPLLVAVRRAIHNRRPLAERHWNDEVRALLPRAVVDEVDGWVRLRAGHEEAVARLDDLLGHHLRTQQVLLRKAAADPVLQHGLVLSSPVLLAEVRKWLARPDERAPERSLAVRLAKYLARVTMKTSPFSTFTASGLGTWNGEEGNRASTGPGVRTVAELNVWVVQQVVRALGSCPELSGRARLRLNPSAVLTDGRWEFLGTDAEEPLRTLPGAPAVRECVAVVREGHPTREEAARIVADRTASDQATATAYLARLEELGLLEAERPFADQTLDHIAEVRSWLAGETSDGLVGIERELAVIADTLAAYPHLSDPTQRVRATGAVDEALRRIRDLAGPDRISLPAKNSVIENALVAAPYPGPDRRAWGPVLQDLDAVRQCYAVLDPGLPGRVALADLFAERVGPGEAVPFLTFHRLVQTWLRNDPALPALLSVAVHGYGPMHRHRLPRLGELAALRDELCEVVRAVPADAQGVVRVAPERLLSVVERRPAWMRAPDSVTYYGQPLGTGSAPEFVVNAVNSGHGRGRDRIRRLLTQAGLDAVRDTAVDTAPPPPDIVPADTCRHFGSNVGLRASAVATEIEYPGGLSLRPPEHRIRLGDLLVRHHPGPGLLTLHARGREGEVRPVHPNLIAELWLPPALRLLLQTFGATSNLLIPGRRMFGDPSLSEVREVLAEPRVVVGRTTVSRRQWVLPPGAVPRRQKGESDRSLLLRLVGWLAEHGMPQRCFVRALDPQSVVSGEVWRVKSRKPLYVDFANLLLVGVFERLLAAGAGQVVFLQEALPGPCEMPDHDGSGPRVTEFLVEINEGRTR</sequence>
<evidence type="ECO:0000313" key="2">
    <source>
        <dbReference type="EMBL" id="AOP47786.1"/>
    </source>
</evidence>
<dbReference type="OrthoDB" id="2442707at2"/>